<dbReference type="Proteomes" id="UP000321570">
    <property type="component" value="Unassembled WGS sequence"/>
</dbReference>
<dbReference type="AlphaFoldDB" id="A0A564YFQ0"/>
<sequence length="53" mass="5968">MPQVVTARRVSEPTVTKHQSIQKSPPRDYQTNQICCLKKQQEGSCTPASSRTH</sequence>
<evidence type="ECO:0000256" key="1">
    <source>
        <dbReference type="SAM" id="MobiDB-lite"/>
    </source>
</evidence>
<organism evidence="2 3">
    <name type="scientific">Hymenolepis diminuta</name>
    <name type="common">Rat tapeworm</name>
    <dbReference type="NCBI Taxonomy" id="6216"/>
    <lineage>
        <taxon>Eukaryota</taxon>
        <taxon>Metazoa</taxon>
        <taxon>Spiralia</taxon>
        <taxon>Lophotrochozoa</taxon>
        <taxon>Platyhelminthes</taxon>
        <taxon>Cestoda</taxon>
        <taxon>Eucestoda</taxon>
        <taxon>Cyclophyllidea</taxon>
        <taxon>Hymenolepididae</taxon>
        <taxon>Hymenolepis</taxon>
    </lineage>
</organism>
<evidence type="ECO:0000313" key="2">
    <source>
        <dbReference type="EMBL" id="VUZ45769.1"/>
    </source>
</evidence>
<gene>
    <name evidence="2" type="ORF">WMSIL1_LOCUS5718</name>
</gene>
<name>A0A564YFQ0_HYMDI</name>
<keyword evidence="3" id="KW-1185">Reference proteome</keyword>
<reference evidence="2 3" key="1">
    <citation type="submission" date="2019-07" db="EMBL/GenBank/DDBJ databases">
        <authorList>
            <person name="Jastrzebski P J."/>
            <person name="Paukszto L."/>
            <person name="Jastrzebski P J."/>
        </authorList>
    </citation>
    <scope>NUCLEOTIDE SEQUENCE [LARGE SCALE GENOMIC DNA]</scope>
    <source>
        <strain evidence="2 3">WMS-il1</strain>
    </source>
</reference>
<dbReference type="EMBL" id="CABIJS010000188">
    <property type="protein sequence ID" value="VUZ45769.1"/>
    <property type="molecule type" value="Genomic_DNA"/>
</dbReference>
<accession>A0A564YFQ0</accession>
<feature type="region of interest" description="Disordered" evidence="1">
    <location>
        <begin position="1"/>
        <end position="30"/>
    </location>
</feature>
<feature type="compositionally biased region" description="Polar residues" evidence="1">
    <location>
        <begin position="13"/>
        <end position="30"/>
    </location>
</feature>
<proteinExistence type="predicted"/>
<evidence type="ECO:0000313" key="3">
    <source>
        <dbReference type="Proteomes" id="UP000321570"/>
    </source>
</evidence>
<protein>
    <submittedName>
        <fullName evidence="2">Uncharacterized protein</fullName>
    </submittedName>
</protein>